<dbReference type="PROSITE" id="PS50097">
    <property type="entry name" value="BTB"/>
    <property type="match status" value="1"/>
</dbReference>
<dbReference type="Gene3D" id="3.30.710.10">
    <property type="entry name" value="Potassium Channel Kv1.1, Chain A"/>
    <property type="match status" value="1"/>
</dbReference>
<sequence>MARSLLHDDTSEPDWAKFVTVKVGGTEPEFSSQTVDIDHAVTRDFLVHEDLFRANSPFFEAALGRDFIEAHDRIVKLPEHTPEAFQVYLRWVYARRIVIPITGDGEEMVKFSIMCRAYVLGDILQDVDFKDALIDAIIHRVLLDYYWPSKEAKYVYENTIKDAPLRRLLAAMTAADGLGVWDGNLEHLINSVYGEEAQKYNTVEFLCDVMRLMHERMEASTSRRSAEDEDDELEWFEKTCRYHEHIEGKCYTTRIGVGE</sequence>
<comment type="caution">
    <text evidence="2">The sequence shown here is derived from an EMBL/GenBank/DDBJ whole genome shotgun (WGS) entry which is preliminary data.</text>
</comment>
<evidence type="ECO:0000313" key="3">
    <source>
        <dbReference type="Proteomes" id="UP000433883"/>
    </source>
</evidence>
<dbReference type="InterPro" id="IPR000210">
    <property type="entry name" value="BTB/POZ_dom"/>
</dbReference>
<dbReference type="SUPFAM" id="SSF54695">
    <property type="entry name" value="POZ domain"/>
    <property type="match status" value="1"/>
</dbReference>
<gene>
    <name evidence="2" type="ORF">BLS_008835</name>
</gene>
<evidence type="ECO:0000259" key="1">
    <source>
        <dbReference type="PROSITE" id="PS50097"/>
    </source>
</evidence>
<dbReference type="PANTHER" id="PTHR47843:SF2">
    <property type="entry name" value="BTB DOMAIN-CONTAINING PROTEIN"/>
    <property type="match status" value="1"/>
</dbReference>
<dbReference type="CDD" id="cd18186">
    <property type="entry name" value="BTB_POZ_ZBTB_KLHL-like"/>
    <property type="match status" value="1"/>
</dbReference>
<reference evidence="2 3" key="1">
    <citation type="submission" date="2019-11" db="EMBL/GenBank/DDBJ databases">
        <title>Venturia inaequalis Genome Resource.</title>
        <authorList>
            <person name="Lichtner F.J."/>
        </authorList>
    </citation>
    <scope>NUCLEOTIDE SEQUENCE [LARGE SCALE GENOMIC DNA]</scope>
    <source>
        <strain evidence="2">Bline_iso_100314</strain>
    </source>
</reference>
<evidence type="ECO:0000313" key="2">
    <source>
        <dbReference type="EMBL" id="KAE9963886.1"/>
    </source>
</evidence>
<dbReference type="InterPro" id="IPR011333">
    <property type="entry name" value="SKP1/BTB/POZ_sf"/>
</dbReference>
<proteinExistence type="predicted"/>
<dbReference type="PANTHER" id="PTHR47843">
    <property type="entry name" value="BTB DOMAIN-CONTAINING PROTEIN-RELATED"/>
    <property type="match status" value="1"/>
</dbReference>
<protein>
    <recommendedName>
        <fullName evidence="1">BTB domain-containing protein</fullName>
    </recommendedName>
</protein>
<dbReference type="Proteomes" id="UP000433883">
    <property type="component" value="Unassembled WGS sequence"/>
</dbReference>
<feature type="domain" description="BTB" evidence="1">
    <location>
        <begin position="31"/>
        <end position="101"/>
    </location>
</feature>
<dbReference type="AlphaFoldDB" id="A0A8H3U4R6"/>
<accession>A0A8H3U4R6</accession>
<organism evidence="2 3">
    <name type="scientific">Venturia inaequalis</name>
    <name type="common">Apple scab fungus</name>
    <dbReference type="NCBI Taxonomy" id="5025"/>
    <lineage>
        <taxon>Eukaryota</taxon>
        <taxon>Fungi</taxon>
        <taxon>Dikarya</taxon>
        <taxon>Ascomycota</taxon>
        <taxon>Pezizomycotina</taxon>
        <taxon>Dothideomycetes</taxon>
        <taxon>Pleosporomycetidae</taxon>
        <taxon>Venturiales</taxon>
        <taxon>Venturiaceae</taxon>
        <taxon>Venturia</taxon>
    </lineage>
</organism>
<dbReference type="EMBL" id="WNWQ01000771">
    <property type="protein sequence ID" value="KAE9963886.1"/>
    <property type="molecule type" value="Genomic_DNA"/>
</dbReference>
<name>A0A8H3U4R6_VENIN</name>